<feature type="domain" description="C2H2-type" evidence="22">
    <location>
        <begin position="1823"/>
        <end position="1850"/>
    </location>
</feature>
<keyword evidence="11" id="KW-0833">Ubl conjugation pathway</keyword>
<dbReference type="InterPro" id="IPR000210">
    <property type="entry name" value="BTB/POZ_dom"/>
</dbReference>
<feature type="region of interest" description="Disordered" evidence="19">
    <location>
        <begin position="635"/>
        <end position="672"/>
    </location>
</feature>
<keyword evidence="12 25" id="KW-0378">Hydrolase</keyword>
<dbReference type="InterPro" id="IPR001394">
    <property type="entry name" value="Peptidase_C19_UCH"/>
</dbReference>
<dbReference type="GO" id="GO:0016579">
    <property type="term" value="P:protein deubiquitination"/>
    <property type="evidence" value="ECO:0007669"/>
    <property type="project" value="InterPro"/>
</dbReference>
<dbReference type="InterPro" id="IPR038765">
    <property type="entry name" value="Papain-like_cys_pep_sf"/>
</dbReference>
<dbReference type="CDD" id="cd01795">
    <property type="entry name" value="Ubl_USP48"/>
    <property type="match status" value="1"/>
</dbReference>
<feature type="domain" description="C2H2-type" evidence="22">
    <location>
        <begin position="1766"/>
        <end position="1793"/>
    </location>
</feature>
<dbReference type="GO" id="GO:0005737">
    <property type="term" value="C:cytoplasm"/>
    <property type="evidence" value="ECO:0007669"/>
    <property type="project" value="UniProtKB-SubCell"/>
</dbReference>
<feature type="domain" description="C2H2-type" evidence="22">
    <location>
        <begin position="1880"/>
        <end position="1908"/>
    </location>
</feature>
<feature type="domain" description="C2H2-type" evidence="22">
    <location>
        <begin position="1794"/>
        <end position="1822"/>
    </location>
</feature>
<accession>A0A3N0XG26</accession>
<gene>
    <name evidence="25" type="ORF">DPX16_12411</name>
</gene>
<dbReference type="PANTHER" id="PTHR24394:SF0">
    <property type="entry name" value="ZINC FINGER AND BTB DOMAIN-CONTAINING PROTEIN 40"/>
    <property type="match status" value="1"/>
</dbReference>
<evidence type="ECO:0000256" key="17">
    <source>
        <dbReference type="PROSITE-ProRule" id="PRU00042"/>
    </source>
</evidence>
<dbReference type="FunFam" id="3.90.70.10:FF:000029">
    <property type="entry name" value="ubiquitin carboxyl-terminal hydrolase 48 isoform X1"/>
    <property type="match status" value="1"/>
</dbReference>
<keyword evidence="15" id="KW-0539">Nucleus</keyword>
<feature type="compositionally biased region" description="Basic and acidic residues" evidence="19">
    <location>
        <begin position="661"/>
        <end position="672"/>
    </location>
</feature>
<evidence type="ECO:0000259" key="22">
    <source>
        <dbReference type="PROSITE" id="PS50157"/>
    </source>
</evidence>
<dbReference type="FunFam" id="3.30.160.60:FF:003097">
    <property type="entry name" value="Zinc finger and BTB domain-containing 40"/>
    <property type="match status" value="1"/>
</dbReference>
<dbReference type="EMBL" id="RJVU01075544">
    <property type="protein sequence ID" value="ROI16293.1"/>
    <property type="molecule type" value="Genomic_DNA"/>
</dbReference>
<dbReference type="EC" id="3.4.19.12" evidence="5"/>
<protein>
    <recommendedName>
        <fullName evidence="16">Ubiquitin carboxyl-terminal hydrolase 48</fullName>
        <ecNumber evidence="5">3.4.19.12</ecNumber>
    </recommendedName>
</protein>
<evidence type="ECO:0000256" key="10">
    <source>
        <dbReference type="ARBA" id="ARBA00022771"/>
    </source>
</evidence>
<dbReference type="PROSITE" id="PS50157">
    <property type="entry name" value="ZINC_FINGER_C2H2_2"/>
    <property type="match status" value="10"/>
</dbReference>
<dbReference type="PROSITE" id="PS50235">
    <property type="entry name" value="USP_3"/>
    <property type="match status" value="1"/>
</dbReference>
<dbReference type="InterPro" id="IPR011333">
    <property type="entry name" value="SKP1/BTB/POZ_sf"/>
</dbReference>
<dbReference type="OrthoDB" id="289038at2759"/>
<dbReference type="GO" id="GO:0008270">
    <property type="term" value="F:zinc ion binding"/>
    <property type="evidence" value="ECO:0007669"/>
    <property type="project" value="UniProtKB-KW"/>
</dbReference>
<proteinExistence type="inferred from homology"/>
<feature type="domain" description="BTB" evidence="21">
    <location>
        <begin position="1090"/>
        <end position="1153"/>
    </location>
</feature>
<comment type="caution">
    <text evidence="25">The sequence shown here is derived from an EMBL/GenBank/DDBJ whole genome shotgun (WGS) entry which is preliminary data.</text>
</comment>
<dbReference type="SMART" id="SM00225">
    <property type="entry name" value="BTB"/>
    <property type="match status" value="1"/>
</dbReference>
<evidence type="ECO:0000259" key="21">
    <source>
        <dbReference type="PROSITE" id="PS50097"/>
    </source>
</evidence>
<dbReference type="InterPro" id="IPR030404">
    <property type="entry name" value="ZBTB40_BTB_POZ_dom"/>
</dbReference>
<keyword evidence="18" id="KW-0175">Coiled coil</keyword>
<comment type="catalytic activity">
    <reaction evidence="1">
        <text>Thiol-dependent hydrolysis of ester, thioester, amide, peptide and isopeptide bonds formed by the C-terminal Gly of ubiquitin (a 76-residue protein attached to proteins as an intracellular targeting signal).</text>
        <dbReference type="EC" id="3.4.19.12"/>
    </reaction>
</comment>
<dbReference type="InterPro" id="IPR036236">
    <property type="entry name" value="Znf_C2H2_sf"/>
</dbReference>
<keyword evidence="10 17" id="KW-0863">Zinc-finger</keyword>
<dbReference type="GO" id="GO:0000981">
    <property type="term" value="F:DNA-binding transcription factor activity, RNA polymerase II-specific"/>
    <property type="evidence" value="ECO:0007669"/>
    <property type="project" value="TreeGrafter"/>
</dbReference>
<dbReference type="InterPro" id="IPR028889">
    <property type="entry name" value="USP"/>
</dbReference>
<dbReference type="InterPro" id="IPR029071">
    <property type="entry name" value="Ubiquitin-like_domsf"/>
</dbReference>
<dbReference type="PROSITE" id="PS50053">
    <property type="entry name" value="UBIQUITIN_2"/>
    <property type="match status" value="1"/>
</dbReference>
<dbReference type="Gene3D" id="3.90.70.10">
    <property type="entry name" value="Cysteine proteinases"/>
    <property type="match status" value="1"/>
</dbReference>
<evidence type="ECO:0000256" key="11">
    <source>
        <dbReference type="ARBA" id="ARBA00022786"/>
    </source>
</evidence>
<evidence type="ECO:0000256" key="13">
    <source>
        <dbReference type="ARBA" id="ARBA00022807"/>
    </source>
</evidence>
<keyword evidence="8" id="KW-0479">Metal-binding</keyword>
<evidence type="ECO:0000256" key="12">
    <source>
        <dbReference type="ARBA" id="ARBA00022801"/>
    </source>
</evidence>
<dbReference type="SUPFAM" id="SSF54236">
    <property type="entry name" value="Ubiquitin-like"/>
    <property type="match status" value="1"/>
</dbReference>
<dbReference type="InterPro" id="IPR033841">
    <property type="entry name" value="Pep_USP48"/>
</dbReference>
<dbReference type="GO" id="GO:0004197">
    <property type="term" value="F:cysteine-type endopeptidase activity"/>
    <property type="evidence" value="ECO:0007669"/>
    <property type="project" value="InterPro"/>
</dbReference>
<dbReference type="Proteomes" id="UP000281406">
    <property type="component" value="Unassembled WGS sequence"/>
</dbReference>
<feature type="region of interest" description="Disordered" evidence="19">
    <location>
        <begin position="1194"/>
        <end position="1215"/>
    </location>
</feature>
<evidence type="ECO:0000256" key="3">
    <source>
        <dbReference type="ARBA" id="ARBA00004496"/>
    </source>
</evidence>
<dbReference type="InterPro" id="IPR044743">
    <property type="entry name" value="Ubl_USP48"/>
</dbReference>
<dbReference type="GO" id="GO:0006508">
    <property type="term" value="P:proteolysis"/>
    <property type="evidence" value="ECO:0007669"/>
    <property type="project" value="UniProtKB-KW"/>
</dbReference>
<evidence type="ECO:0000256" key="16">
    <source>
        <dbReference type="ARBA" id="ARBA00035173"/>
    </source>
</evidence>
<feature type="region of interest" description="Disordered" evidence="19">
    <location>
        <begin position="1628"/>
        <end position="1663"/>
    </location>
</feature>
<evidence type="ECO:0000259" key="23">
    <source>
        <dbReference type="PROSITE" id="PS50235"/>
    </source>
</evidence>
<evidence type="ECO:0000256" key="1">
    <source>
        <dbReference type="ARBA" id="ARBA00000707"/>
    </source>
</evidence>
<feature type="domain" description="C2H2-type" evidence="22">
    <location>
        <begin position="1851"/>
        <end position="1879"/>
    </location>
</feature>
<feature type="domain" description="C2H2-type" evidence="22">
    <location>
        <begin position="1908"/>
        <end position="1935"/>
    </location>
</feature>
<sequence length="2144" mass="243251">MCNTKTLNELCAPTDLRQTPRLRHAMAPRLQLEKAAWRWAETVKPEDITHEHIELAYRIAVPACKRGACRRNCKGNPNCLVGIGEQSWLGEIDENTFHNIDDPNSERRDKNTFVGLTNLGATCYVNTFLQVWFHNLELRRALYRFQNSRAEGHNTDSDYEPRTICEHLQYLFALLQNSNRRYIDPSGLVKALGLDTGQQQDAQEFSKLFLSLLEDTLSKQKDPNLQNVIQQQFCGQFSYVTVCNKCGRESPLPSRFYELELNIQGHKNLTECVTEFLKEEKLDGDNRYYCESCQSKQNATRRIKLQSLPRTINFQLMRFVFDRQSGHKKKLNTFISFPEILEMGPFLEGKDEKCTYELSAVLIHRGVSAYSGHYIAHVRDAHTNDWYKFNDEEIEKMEGKKLQLGVEEDIAETGKSQTRKPKCSKGYHCSRNAYMLVYKQQTEEIDQTESNVEVPVFLQKLVDQDNKKFEEWCNEMADMRKQSVDKGKAKHEEVKELYELLPAEDGQSYEFVPLEWLKKWLDDSTAIKEIDNSQFLCSHGKLHPDKIGEAKRISLKAANLLFGRYGGGPRLDRSYLCRDCVTQRCRVIRLKNQLNEDYKEVTNLAKASLKSDELGYWIGKASLRSWRQLALDQLEEDEEETKHNNSKINGEKSSSPGAKADGIKGDNDDRDGEEMKNFNEDILCYHGGLSILENDRRLVSAEVWNKLRMYFPKAPEFAQHHEPCQQCMRLEREGKENEALNRMMANEQKSSLLNLFQEKNRPTLQKWPQDTDLLFIVPLYFVEEWRKFIRRPAKSNPVSNVGNSILLCPHGGFMFTYDSMLQGDAQHIALLWPAEWEVISKMFLVDQPISICRIYDKTQDNGNVQYQTHPDLCRECREGFIFQQQRDMREYAQATVYVRKVIDKKMSEGGAKRQKLNETVSLSAPAVASASKSGIRRSTRHRKLRGEKALIVSANQTLKELKIQIMHAFSVAPFDQNLSIDGRCLTDDSATLGSLGVIPESIICLKADEPIADYAAMDDVYQVCMPEEGFKGFVVVLTMTVKNTGRDFLKGRSISRKIRIPPCLYKMELPNYSRQLMQQLHALRKEKQFCDCSILVGETPHPAHKLVLAASSMLFKSVLEGSDTISIDTDLLSSQEFSSLLDMVYTGKLSPGKHNFTRLIAAADSLQMFDVAVGCKNILTDLMKQTSVETKTEAMNSQVIKHEEQSKSEQLKREKKNLQEDSAVELISQNQAGITKILQSGRSFVKVLEIWDTISTEERQVILESFRGDPSADEVYQRLLNHVKVERVLSAQAVLALLEQLKCLNPDPGSVLEEQGNESSPEPKDVRCSGGLSDHVSELTHHLSSVNNLSELLTNAVNRCTNDLEKEAVLQCCCSPSSVEVVESLLFKVREKAISEETFLNLLNEVKESSSDLLQLLENLKNARGNTAEDSSGMDLLRIYQNRLIELNLDLQLIEQSFKMGPDMPANERECIEALLGPKGDGKVVERLISAALDGSLQAVTVWRLLLWTETHSPELGLLMQEIKEKQDAQKLLQTIKDIDVLFQHKSLILETVTDTTLLEQCLVAKDGTERFAEFLQSCRRADGELESVQQTVERVLSRDSEFASSLCQLLSANPQLTTLMKHLKHTGPLSDSDCPAKSEVEQEGSTADSEDDDGEDSKTKGKRKAVPVSYSCEWCNKTFDFKCRLIKHKKGCALAPGKEQRCSECSMAFPTLKSLHQHCVDAHGGPPAKKKKTEQVPCDMCPKTFKHSSGLLYHKRTEHFEERPYACEECGAKFAATSSLKNHMRLHTGEKPFHCKHCDMSFSVAAALSYHTKKKHAEGKMYCCQYCSASFAQSIELTRHVRTHTGDKPYVCRECGKGFKQANGLSVHLQNFHNITEPHDCQKCRVSFSSLDELRQHIQEVHPKELHQCPECSKIFNSEANLEKHMNIHDGNKPYSCKMCKKSYQARTTLSGLWYHNRTAHPESASAQGNKHIKSLLPCDKCDKTFSNRNSLLKHQITNHTEVRLWKCVNCDSTLTSEQELQQHVCSGQSSQASSVFSCMVCSLHFPSEPEFQQHFLSKHLQLMQEEAQTQASSSQTVIQCEDTAGQEAEQVISLDQSRIEGSQQVFVALGDQQETPSGSGIVAVSMEDLLNGTVTLICEEGQ</sequence>
<comment type="similarity">
    <text evidence="4">Belongs to the peptidase C19 family.</text>
</comment>
<dbReference type="SUPFAM" id="SSF54001">
    <property type="entry name" value="Cysteine proteinases"/>
    <property type="match status" value="1"/>
</dbReference>
<keyword evidence="7" id="KW-0645">Protease</keyword>
<feature type="domain" description="C2H2-type" evidence="22">
    <location>
        <begin position="1978"/>
        <end position="2006"/>
    </location>
</feature>
<dbReference type="PROSITE" id="PS00973">
    <property type="entry name" value="USP_2"/>
    <property type="match status" value="1"/>
</dbReference>
<evidence type="ECO:0000313" key="26">
    <source>
        <dbReference type="Proteomes" id="UP000281406"/>
    </source>
</evidence>
<keyword evidence="14" id="KW-0862">Zinc</keyword>
<reference evidence="25 26" key="1">
    <citation type="submission" date="2018-10" db="EMBL/GenBank/DDBJ databases">
        <title>Genome assembly for a Yunnan-Guizhou Plateau 3E fish, Anabarilius grahami (Regan), and its evolutionary and genetic applications.</title>
        <authorList>
            <person name="Jiang W."/>
        </authorList>
    </citation>
    <scope>NUCLEOTIDE SEQUENCE [LARGE SCALE GENOMIC DNA]</scope>
    <source>
        <strain evidence="25">AG-KIZ</strain>
        <tissue evidence="25">Muscle</tissue>
    </source>
</reference>
<evidence type="ECO:0000259" key="24">
    <source>
        <dbReference type="PROSITE" id="PS51283"/>
    </source>
</evidence>
<evidence type="ECO:0000256" key="6">
    <source>
        <dbReference type="ARBA" id="ARBA00022490"/>
    </source>
</evidence>
<dbReference type="PROSITE" id="PS51283">
    <property type="entry name" value="DUSP"/>
    <property type="match status" value="1"/>
</dbReference>
<dbReference type="CDD" id="cd18225">
    <property type="entry name" value="BTB_POZ_ZBTB40"/>
    <property type="match status" value="1"/>
</dbReference>
<evidence type="ECO:0000256" key="7">
    <source>
        <dbReference type="ARBA" id="ARBA00022670"/>
    </source>
</evidence>
<dbReference type="InterPro" id="IPR006615">
    <property type="entry name" value="Pept_C19_DUSP"/>
</dbReference>
<feature type="compositionally biased region" description="Basic and acidic residues" evidence="19">
    <location>
        <begin position="1200"/>
        <end position="1215"/>
    </location>
</feature>
<dbReference type="FunFam" id="3.30.160.60:FF:004547">
    <property type="match status" value="1"/>
</dbReference>
<dbReference type="SMART" id="SM00355">
    <property type="entry name" value="ZnF_C2H2"/>
    <property type="match status" value="13"/>
</dbReference>
<dbReference type="FunFam" id="3.30.160.60:FF:000696">
    <property type="entry name" value="Zinc finger and BTB domain containing 40"/>
    <property type="match status" value="1"/>
</dbReference>
<name>A0A3N0XG26_ANAGA</name>
<dbReference type="FunFam" id="3.30.160.60:FF:000909">
    <property type="entry name" value="zinc finger and BTB domain-containing protein 40"/>
    <property type="match status" value="1"/>
</dbReference>
<dbReference type="InterPro" id="IPR035927">
    <property type="entry name" value="DUSP-like_sf"/>
</dbReference>
<dbReference type="InterPro" id="IPR018200">
    <property type="entry name" value="USP_CS"/>
</dbReference>
<evidence type="ECO:0000256" key="15">
    <source>
        <dbReference type="ARBA" id="ARBA00023242"/>
    </source>
</evidence>
<feature type="coiled-coil region" evidence="18">
    <location>
        <begin position="1403"/>
        <end position="1457"/>
    </location>
</feature>
<dbReference type="PANTHER" id="PTHR24394">
    <property type="entry name" value="ZINC FINGER PROTEIN"/>
    <property type="match status" value="1"/>
</dbReference>
<dbReference type="Pfam" id="PF06337">
    <property type="entry name" value="DUSP"/>
    <property type="match status" value="1"/>
</dbReference>
<dbReference type="PROSITE" id="PS50097">
    <property type="entry name" value="BTB"/>
    <property type="match status" value="1"/>
</dbReference>
<dbReference type="Pfam" id="PF00651">
    <property type="entry name" value="BTB"/>
    <property type="match status" value="1"/>
</dbReference>
<evidence type="ECO:0000256" key="19">
    <source>
        <dbReference type="SAM" id="MobiDB-lite"/>
    </source>
</evidence>
<keyword evidence="9" id="KW-0677">Repeat</keyword>
<dbReference type="InterPro" id="IPR000626">
    <property type="entry name" value="Ubiquitin-like_dom"/>
</dbReference>
<feature type="domain" description="C2H2-type" evidence="22">
    <location>
        <begin position="1701"/>
        <end position="1729"/>
    </location>
</feature>
<evidence type="ECO:0000313" key="25">
    <source>
        <dbReference type="EMBL" id="ROI16293.1"/>
    </source>
</evidence>
<dbReference type="SUPFAM" id="SSF54695">
    <property type="entry name" value="POZ domain"/>
    <property type="match status" value="1"/>
</dbReference>
<evidence type="ECO:0000256" key="5">
    <source>
        <dbReference type="ARBA" id="ARBA00012759"/>
    </source>
</evidence>
<evidence type="ECO:0000256" key="2">
    <source>
        <dbReference type="ARBA" id="ARBA00004123"/>
    </source>
</evidence>
<dbReference type="PROSITE" id="PS00028">
    <property type="entry name" value="ZINC_FINGER_C2H2_1"/>
    <property type="match status" value="10"/>
</dbReference>
<comment type="subcellular location">
    <subcellularLocation>
        <location evidence="3">Cytoplasm</location>
    </subcellularLocation>
    <subcellularLocation>
        <location evidence="2">Nucleus</location>
    </subcellularLocation>
</comment>
<keyword evidence="26" id="KW-1185">Reference proteome</keyword>
<dbReference type="Pfam" id="PF00443">
    <property type="entry name" value="UCH"/>
    <property type="match status" value="1"/>
</dbReference>
<keyword evidence="13" id="KW-0788">Thiol protease</keyword>
<dbReference type="GO" id="GO:0005634">
    <property type="term" value="C:nucleus"/>
    <property type="evidence" value="ECO:0007669"/>
    <property type="project" value="UniProtKB-SubCell"/>
</dbReference>
<feature type="domain" description="USP" evidence="23">
    <location>
        <begin position="114"/>
        <end position="441"/>
    </location>
</feature>
<evidence type="ECO:0000256" key="4">
    <source>
        <dbReference type="ARBA" id="ARBA00009085"/>
    </source>
</evidence>
<evidence type="ECO:0000256" key="14">
    <source>
        <dbReference type="ARBA" id="ARBA00022833"/>
    </source>
</evidence>
<dbReference type="GO" id="GO:0004843">
    <property type="term" value="F:cysteine-type deubiquitinase activity"/>
    <property type="evidence" value="ECO:0007669"/>
    <property type="project" value="UniProtKB-EC"/>
</dbReference>
<keyword evidence="6" id="KW-0963">Cytoplasm</keyword>
<dbReference type="Pfam" id="PF00096">
    <property type="entry name" value="zf-C2H2"/>
    <property type="match status" value="5"/>
</dbReference>
<evidence type="ECO:0000256" key="8">
    <source>
        <dbReference type="ARBA" id="ARBA00022723"/>
    </source>
</evidence>
<organism evidence="25 26">
    <name type="scientific">Anabarilius grahami</name>
    <name type="common">Kanglang fish</name>
    <name type="synonym">Barilius grahami</name>
    <dbReference type="NCBI Taxonomy" id="495550"/>
    <lineage>
        <taxon>Eukaryota</taxon>
        <taxon>Metazoa</taxon>
        <taxon>Chordata</taxon>
        <taxon>Craniata</taxon>
        <taxon>Vertebrata</taxon>
        <taxon>Euteleostomi</taxon>
        <taxon>Actinopterygii</taxon>
        <taxon>Neopterygii</taxon>
        <taxon>Teleostei</taxon>
        <taxon>Ostariophysi</taxon>
        <taxon>Cypriniformes</taxon>
        <taxon>Xenocyprididae</taxon>
        <taxon>Xenocypridinae</taxon>
        <taxon>Xenocypridinae incertae sedis</taxon>
        <taxon>Anabarilius</taxon>
    </lineage>
</organism>
<dbReference type="FunFam" id="3.30.160.60:FF:000645">
    <property type="entry name" value="Zinc finger and BTB domain containing 40"/>
    <property type="match status" value="1"/>
</dbReference>
<dbReference type="FunFam" id="3.30.160.60:FF:000917">
    <property type="entry name" value="Zinc finger and BTB domain containing 40"/>
    <property type="match status" value="1"/>
</dbReference>
<feature type="compositionally biased region" description="Polar residues" evidence="19">
    <location>
        <begin position="646"/>
        <end position="656"/>
    </location>
</feature>
<evidence type="ECO:0000259" key="20">
    <source>
        <dbReference type="PROSITE" id="PS50053"/>
    </source>
</evidence>
<evidence type="ECO:0000256" key="9">
    <source>
        <dbReference type="ARBA" id="ARBA00022737"/>
    </source>
</evidence>
<dbReference type="Gene3D" id="3.30.160.60">
    <property type="entry name" value="Classic Zinc Finger"/>
    <property type="match status" value="10"/>
</dbReference>
<feature type="domain" description="DUSP" evidence="24">
    <location>
        <begin position="482"/>
        <end position="576"/>
    </location>
</feature>
<dbReference type="InterPro" id="IPR013087">
    <property type="entry name" value="Znf_C2H2_type"/>
</dbReference>
<dbReference type="SUPFAM" id="SSF57667">
    <property type="entry name" value="beta-beta-alpha zinc fingers"/>
    <property type="match status" value="5"/>
</dbReference>
<feature type="domain" description="Ubiquitin-like" evidence="20">
    <location>
        <begin position="952"/>
        <end position="1003"/>
    </location>
</feature>
<feature type="domain" description="C2H2-type" evidence="22">
    <location>
        <begin position="1671"/>
        <end position="1701"/>
    </location>
</feature>
<dbReference type="CDD" id="cd02668">
    <property type="entry name" value="Peptidase_C19L"/>
    <property type="match status" value="1"/>
</dbReference>
<evidence type="ECO:0000256" key="18">
    <source>
        <dbReference type="SAM" id="Coils"/>
    </source>
</evidence>
<dbReference type="SUPFAM" id="SSF143791">
    <property type="entry name" value="DUSP-like"/>
    <property type="match status" value="1"/>
</dbReference>
<dbReference type="Gene3D" id="3.30.710.10">
    <property type="entry name" value="Potassium Channel Kv1.1, Chain A"/>
    <property type="match status" value="1"/>
</dbReference>
<feature type="domain" description="C2H2-type" evidence="22">
    <location>
        <begin position="1737"/>
        <end position="1765"/>
    </location>
</feature>